<keyword evidence="2" id="KW-1185">Reference proteome</keyword>
<sequence length="115" mass="13308">MLTTMPTKRLEMYHVNGPTLEMIMQTMDSGLVRSSKSSNQYDHVAKTRSNNLYEAYGLSKEHKEGKPLRPIVNDKDGQTAKLAKSICFKFKKVNERTHINFDKETKAPVWRETNF</sequence>
<reference evidence="1" key="1">
    <citation type="submission" date="2018-11" db="EMBL/GenBank/DDBJ databases">
        <authorList>
            <consortium name="Pathogen Informatics"/>
        </authorList>
    </citation>
    <scope>NUCLEOTIDE SEQUENCE</scope>
</reference>
<dbReference type="AlphaFoldDB" id="A0A3S4ZU53"/>
<dbReference type="OrthoDB" id="10066550at2759"/>
<gene>
    <name evidence="1" type="ORF">PXEA_LOCUS13301</name>
</gene>
<name>A0A3S4ZU53_9PLAT</name>
<protein>
    <submittedName>
        <fullName evidence="1">Uncharacterized protein</fullName>
    </submittedName>
</protein>
<evidence type="ECO:0000313" key="2">
    <source>
        <dbReference type="Proteomes" id="UP000784294"/>
    </source>
</evidence>
<organism evidence="1 2">
    <name type="scientific">Protopolystoma xenopodis</name>
    <dbReference type="NCBI Taxonomy" id="117903"/>
    <lineage>
        <taxon>Eukaryota</taxon>
        <taxon>Metazoa</taxon>
        <taxon>Spiralia</taxon>
        <taxon>Lophotrochozoa</taxon>
        <taxon>Platyhelminthes</taxon>
        <taxon>Monogenea</taxon>
        <taxon>Polyopisthocotylea</taxon>
        <taxon>Polystomatidea</taxon>
        <taxon>Polystomatidae</taxon>
        <taxon>Protopolystoma</taxon>
    </lineage>
</organism>
<evidence type="ECO:0000313" key="1">
    <source>
        <dbReference type="EMBL" id="VEL19861.1"/>
    </source>
</evidence>
<dbReference type="EMBL" id="CAAALY010043607">
    <property type="protein sequence ID" value="VEL19861.1"/>
    <property type="molecule type" value="Genomic_DNA"/>
</dbReference>
<comment type="caution">
    <text evidence="1">The sequence shown here is derived from an EMBL/GenBank/DDBJ whole genome shotgun (WGS) entry which is preliminary data.</text>
</comment>
<dbReference type="Proteomes" id="UP000784294">
    <property type="component" value="Unassembled WGS sequence"/>
</dbReference>
<proteinExistence type="predicted"/>
<accession>A0A3S4ZU53</accession>